<proteinExistence type="predicted"/>
<dbReference type="EMBL" id="JARKIF010000009">
    <property type="protein sequence ID" value="KAJ7630730.1"/>
    <property type="molecule type" value="Genomic_DNA"/>
</dbReference>
<feature type="region of interest" description="Disordered" evidence="1">
    <location>
        <begin position="54"/>
        <end position="85"/>
    </location>
</feature>
<feature type="compositionally biased region" description="Basic and acidic residues" evidence="1">
    <location>
        <begin position="13"/>
        <end position="26"/>
    </location>
</feature>
<dbReference type="AlphaFoldDB" id="A0AAD7FP74"/>
<accession>A0AAD7FP74</accession>
<reference evidence="2" key="1">
    <citation type="submission" date="2023-03" db="EMBL/GenBank/DDBJ databases">
        <title>Massive genome expansion in bonnet fungi (Mycena s.s.) driven by repeated elements and novel gene families across ecological guilds.</title>
        <authorList>
            <consortium name="Lawrence Berkeley National Laboratory"/>
            <person name="Harder C.B."/>
            <person name="Miyauchi S."/>
            <person name="Viragh M."/>
            <person name="Kuo A."/>
            <person name="Thoen E."/>
            <person name="Andreopoulos B."/>
            <person name="Lu D."/>
            <person name="Skrede I."/>
            <person name="Drula E."/>
            <person name="Henrissat B."/>
            <person name="Morin E."/>
            <person name="Kohler A."/>
            <person name="Barry K."/>
            <person name="LaButti K."/>
            <person name="Morin E."/>
            <person name="Salamov A."/>
            <person name="Lipzen A."/>
            <person name="Mereny Z."/>
            <person name="Hegedus B."/>
            <person name="Baldrian P."/>
            <person name="Stursova M."/>
            <person name="Weitz H."/>
            <person name="Taylor A."/>
            <person name="Grigoriev I.V."/>
            <person name="Nagy L.G."/>
            <person name="Martin F."/>
            <person name="Kauserud H."/>
        </authorList>
    </citation>
    <scope>NUCLEOTIDE SEQUENCE</scope>
    <source>
        <strain evidence="2">9284</strain>
    </source>
</reference>
<name>A0AAD7FP74_9AGAR</name>
<organism evidence="2 3">
    <name type="scientific">Roridomyces roridus</name>
    <dbReference type="NCBI Taxonomy" id="1738132"/>
    <lineage>
        <taxon>Eukaryota</taxon>
        <taxon>Fungi</taxon>
        <taxon>Dikarya</taxon>
        <taxon>Basidiomycota</taxon>
        <taxon>Agaricomycotina</taxon>
        <taxon>Agaricomycetes</taxon>
        <taxon>Agaricomycetidae</taxon>
        <taxon>Agaricales</taxon>
        <taxon>Marasmiineae</taxon>
        <taxon>Mycenaceae</taxon>
        <taxon>Roridomyces</taxon>
    </lineage>
</organism>
<dbReference type="Proteomes" id="UP001221142">
    <property type="component" value="Unassembled WGS sequence"/>
</dbReference>
<evidence type="ECO:0000313" key="2">
    <source>
        <dbReference type="EMBL" id="KAJ7630730.1"/>
    </source>
</evidence>
<feature type="region of interest" description="Disordered" evidence="1">
    <location>
        <begin position="1"/>
        <end position="32"/>
    </location>
</feature>
<evidence type="ECO:0000256" key="1">
    <source>
        <dbReference type="SAM" id="MobiDB-lite"/>
    </source>
</evidence>
<comment type="caution">
    <text evidence="2">The sequence shown here is derived from an EMBL/GenBank/DDBJ whole genome shotgun (WGS) entry which is preliminary data.</text>
</comment>
<feature type="non-terminal residue" evidence="2">
    <location>
        <position position="85"/>
    </location>
</feature>
<feature type="compositionally biased region" description="Polar residues" evidence="1">
    <location>
        <begin position="1"/>
        <end position="11"/>
    </location>
</feature>
<feature type="compositionally biased region" description="Polar residues" evidence="1">
    <location>
        <begin position="75"/>
        <end position="85"/>
    </location>
</feature>
<gene>
    <name evidence="2" type="ORF">FB45DRAFT_916416</name>
</gene>
<evidence type="ECO:0000313" key="3">
    <source>
        <dbReference type="Proteomes" id="UP001221142"/>
    </source>
</evidence>
<protein>
    <submittedName>
        <fullName evidence="2">Uncharacterized protein</fullName>
    </submittedName>
</protein>
<feature type="compositionally biased region" description="Polar residues" evidence="1">
    <location>
        <begin position="58"/>
        <end position="67"/>
    </location>
</feature>
<sequence>MASSNPPSGRSSPYRDQEPTGHRFADDLEGQNDEQLEGLSAKVKLLKDVRESVLMSDKPNSQPTVHRSQLALGTKSASRQSSSAK</sequence>
<keyword evidence="3" id="KW-1185">Reference proteome</keyword>